<dbReference type="Pfam" id="PF06798">
    <property type="entry name" value="PrkA"/>
    <property type="match status" value="1"/>
</dbReference>
<accession>G8TT74</accession>
<keyword evidence="3" id="KW-1185">Reference proteome</keyword>
<organism evidence="2 3">
    <name type="scientific">Sulfobacillus acidophilus (strain ATCC 700253 / DSM 10332 / NAL)</name>
    <dbReference type="NCBI Taxonomy" id="679936"/>
    <lineage>
        <taxon>Bacteria</taxon>
        <taxon>Bacillati</taxon>
        <taxon>Bacillota</taxon>
        <taxon>Clostridia</taxon>
        <taxon>Eubacteriales</taxon>
        <taxon>Clostridiales Family XVII. Incertae Sedis</taxon>
        <taxon>Sulfobacillus</taxon>
    </lineage>
</organism>
<dbReference type="KEGG" id="sap:Sulac_3328"/>
<protein>
    <submittedName>
        <fullName evidence="2">Serine protein kinase, PrkA</fullName>
    </submittedName>
</protein>
<dbReference type="PANTHER" id="PTHR30267:SF2">
    <property type="entry name" value="PROTEIN PRKA"/>
    <property type="match status" value="1"/>
</dbReference>
<dbReference type="Proteomes" id="UP000005439">
    <property type="component" value="Chromosome"/>
</dbReference>
<feature type="domain" description="PrkA AAA" evidence="1">
    <location>
        <begin position="21"/>
        <end position="369"/>
    </location>
</feature>
<dbReference type="GO" id="GO:0004672">
    <property type="term" value="F:protein kinase activity"/>
    <property type="evidence" value="ECO:0007669"/>
    <property type="project" value="TreeGrafter"/>
</dbReference>
<evidence type="ECO:0000259" key="1">
    <source>
        <dbReference type="SMART" id="SM00763"/>
    </source>
</evidence>
<dbReference type="SMART" id="SM00763">
    <property type="entry name" value="AAA_PrkA"/>
    <property type="match status" value="1"/>
</dbReference>
<keyword evidence="2" id="KW-0418">Kinase</keyword>
<dbReference type="AlphaFoldDB" id="G8TT74"/>
<dbReference type="InterPro" id="IPR010650">
    <property type="entry name" value="PrkA_C"/>
</dbReference>
<dbReference type="EMBL" id="CP003179">
    <property type="protein sequence ID" value="AEW06774.1"/>
    <property type="molecule type" value="Genomic_DNA"/>
</dbReference>
<proteinExistence type="predicted"/>
<keyword evidence="2" id="KW-0808">Transferase</keyword>
<dbReference type="InterPro" id="IPR027417">
    <property type="entry name" value="P-loop_NTPase"/>
</dbReference>
<reference evidence="3" key="1">
    <citation type="submission" date="2011-12" db="EMBL/GenBank/DDBJ databases">
        <title>The complete genome of chromosome of Sulfobacillus acidophilus DSM 10332.</title>
        <authorList>
            <person name="Lucas S."/>
            <person name="Han J."/>
            <person name="Lapidus A."/>
            <person name="Bruce D."/>
            <person name="Goodwin L."/>
            <person name="Pitluck S."/>
            <person name="Peters L."/>
            <person name="Kyrpides N."/>
            <person name="Mavromatis K."/>
            <person name="Ivanova N."/>
            <person name="Mikhailova N."/>
            <person name="Chertkov O."/>
            <person name="Saunders E."/>
            <person name="Detter J.C."/>
            <person name="Tapia R."/>
            <person name="Han C."/>
            <person name="Land M."/>
            <person name="Hauser L."/>
            <person name="Markowitz V."/>
            <person name="Cheng J.-F."/>
            <person name="Hugenholtz P."/>
            <person name="Woyke T."/>
            <person name="Wu D."/>
            <person name="Pukall R."/>
            <person name="Gehrich-Schroeter G."/>
            <person name="Schneider S."/>
            <person name="Klenk H.-P."/>
            <person name="Eisen J.A."/>
        </authorList>
    </citation>
    <scope>NUCLEOTIDE SEQUENCE [LARGE SCALE GENOMIC DNA]</scope>
    <source>
        <strain evidence="3">ATCC 700253 / DSM 10332 / NAL</strain>
    </source>
</reference>
<dbReference type="SUPFAM" id="SSF52540">
    <property type="entry name" value="P-loop containing nucleoside triphosphate hydrolases"/>
    <property type="match status" value="1"/>
</dbReference>
<dbReference type="InterPro" id="IPR013153">
    <property type="entry name" value="Prk_AAA"/>
</dbReference>
<dbReference type="STRING" id="679936.Sulac_3328"/>
<evidence type="ECO:0000313" key="3">
    <source>
        <dbReference type="Proteomes" id="UP000005439"/>
    </source>
</evidence>
<evidence type="ECO:0000313" key="2">
    <source>
        <dbReference type="EMBL" id="AEW06774.1"/>
    </source>
</evidence>
<dbReference type="PANTHER" id="PTHR30267">
    <property type="entry name" value="PROTEIN KINASE PRKA"/>
    <property type="match status" value="1"/>
</dbReference>
<dbReference type="HOGENOM" id="CLU_028588_2_0_9"/>
<dbReference type="Gene3D" id="3.40.50.300">
    <property type="entry name" value="P-loop containing nucleotide triphosphate hydrolases"/>
    <property type="match status" value="1"/>
</dbReference>
<dbReference type="Pfam" id="PF08298">
    <property type="entry name" value="AAA_PrkA"/>
    <property type="match status" value="1"/>
</dbReference>
<sequence length="633" mass="71622">MDLMERLVAHQRESARLTWRGSFAEYLAIVRERPQVAQLSHARINAMIQAAGIRETREGREYPFFDGQLFGLAPQIRHIMEYFEAAARRLDVRKRVLLLIGPPGTGKSTFLVLLKRGLEAYTRTDEGAVYGIVGCPMHEEPLHLIPQALREEFRRELGVVIEGELCPVCQWRWRESGENVEAFEVERIVFSERDRVGIGTFTPGDPKDLDTALLTGSLDFSKIAEYGSESDPRAFRFDGEFNVANRGLMEEQEWLKQPKDFMALLLTLAQEQNIKTGRFALIYADEAIIAHSNLHEYEKFIANPENEAMKNRVYVVTVPYTLRIADEEKIYRKMLEDGSLGHTHLAPDTLSVAAWLTVLTRLSEPKDKAHLTLLDKAKLYNGEAIQDFKDHQLDELRREDPREGMVGLSPRDAMNILVHAMGKTGVPCVNPLDYLQAAKSFAESGRLLSIHGPEAQKRFLELIHLVRGEYDKTVQKVVMKAFVHAFDESAQTLFVAYMDHAEADIAKTRLPDPITGELRDPDVEFLRTIEEQMGVSAGAAKSFREELLIKAGAAARKGQPFRWNDHPLLAEGIERKLFSDVRALVRTTTSTKTPDEQQRVKIAAVTRQLEEEGYCPHCAGALLQYAGSLLNRK</sequence>
<dbReference type="PATRIC" id="fig|679936.5.peg.3445"/>
<name>G8TT74_SULAD</name>
<reference evidence="2 3" key="2">
    <citation type="journal article" date="2012" name="Stand. Genomic Sci.">
        <title>Complete genome sequence of the moderately thermophilic mineral-sulfide-oxidizing firmicute Sulfobacillus acidophilus type strain (NAL(T)).</title>
        <authorList>
            <person name="Anderson I."/>
            <person name="Chertkov O."/>
            <person name="Chen A."/>
            <person name="Saunders E."/>
            <person name="Lapidus A."/>
            <person name="Nolan M."/>
            <person name="Lucas S."/>
            <person name="Hammon N."/>
            <person name="Deshpande S."/>
            <person name="Cheng J.F."/>
            <person name="Han C."/>
            <person name="Tapia R."/>
            <person name="Goodwin L.A."/>
            <person name="Pitluck S."/>
            <person name="Liolios K."/>
            <person name="Pagani I."/>
            <person name="Ivanova N."/>
            <person name="Mikhailova N."/>
            <person name="Pati A."/>
            <person name="Palaniappan K."/>
            <person name="Land M."/>
            <person name="Pan C."/>
            <person name="Rohde M."/>
            <person name="Pukall R."/>
            <person name="Goker M."/>
            <person name="Detter J.C."/>
            <person name="Woyke T."/>
            <person name="Bristow J."/>
            <person name="Eisen J.A."/>
            <person name="Markowitz V."/>
            <person name="Hugenholtz P."/>
            <person name="Kyrpides N.C."/>
            <person name="Klenk H.P."/>
            <person name="Mavromatis K."/>
        </authorList>
    </citation>
    <scope>NUCLEOTIDE SEQUENCE [LARGE SCALE GENOMIC DNA]</scope>
    <source>
        <strain evidence="3">ATCC 700253 / DSM 10332 / NAL</strain>
    </source>
</reference>
<gene>
    <name evidence="2" type="ordered locus">Sulac_3328</name>
</gene>